<dbReference type="SMART" id="SM00532">
    <property type="entry name" value="LIGANc"/>
    <property type="match status" value="1"/>
</dbReference>
<gene>
    <name evidence="14" type="primary">ligA</name>
    <name evidence="17" type="ORF">A3C04_02465</name>
</gene>
<dbReference type="SUPFAM" id="SSF52113">
    <property type="entry name" value="BRCT domain"/>
    <property type="match status" value="1"/>
</dbReference>
<dbReference type="InterPro" id="IPR004149">
    <property type="entry name" value="Znf_DNAligase_C4"/>
</dbReference>
<dbReference type="SUPFAM" id="SSF47781">
    <property type="entry name" value="RuvA domain 2-like"/>
    <property type="match status" value="1"/>
</dbReference>
<feature type="binding site" evidence="14">
    <location>
        <position position="137"/>
    </location>
    <ligand>
        <name>NAD(+)</name>
        <dbReference type="ChEBI" id="CHEBI:57540"/>
    </ligand>
</feature>
<evidence type="ECO:0000256" key="5">
    <source>
        <dbReference type="ARBA" id="ARBA00022705"/>
    </source>
</evidence>
<dbReference type="Pfam" id="PF01653">
    <property type="entry name" value="DNA_ligase_aden"/>
    <property type="match status" value="1"/>
</dbReference>
<dbReference type="InterPro" id="IPR004150">
    <property type="entry name" value="NAD_DNA_ligase_OB"/>
</dbReference>
<evidence type="ECO:0000256" key="7">
    <source>
        <dbReference type="ARBA" id="ARBA00022763"/>
    </source>
</evidence>
<dbReference type="InterPro" id="IPR013840">
    <property type="entry name" value="DNAligase_N"/>
</dbReference>
<evidence type="ECO:0000256" key="4">
    <source>
        <dbReference type="ARBA" id="ARBA00022598"/>
    </source>
</evidence>
<dbReference type="PANTHER" id="PTHR23389:SF9">
    <property type="entry name" value="DNA LIGASE"/>
    <property type="match status" value="1"/>
</dbReference>
<feature type="active site" description="N6-AMP-lysine intermediate" evidence="14">
    <location>
        <position position="116"/>
    </location>
</feature>
<evidence type="ECO:0000256" key="13">
    <source>
        <dbReference type="ARBA" id="ARBA00060881"/>
    </source>
</evidence>
<evidence type="ECO:0000256" key="2">
    <source>
        <dbReference type="ARBA" id="ARBA00012722"/>
    </source>
</evidence>
<dbReference type="Pfam" id="PF03120">
    <property type="entry name" value="OB_DNA_ligase"/>
    <property type="match status" value="1"/>
</dbReference>
<dbReference type="InterPro" id="IPR018239">
    <property type="entry name" value="DNA_ligase_AS"/>
</dbReference>
<dbReference type="GO" id="GO:0046872">
    <property type="term" value="F:metal ion binding"/>
    <property type="evidence" value="ECO:0007669"/>
    <property type="project" value="UniProtKB-KW"/>
</dbReference>
<dbReference type="Gene3D" id="2.40.50.140">
    <property type="entry name" value="Nucleic acid-binding proteins"/>
    <property type="match status" value="1"/>
</dbReference>
<sequence length="689" mass="77452">MIKEEAKHRIEKLRKLIDRHRYLYHVEDREEISDEAFDTLKHELWKLEQEYPDLITPDSPTQRVGGEPVDKFEKVAHSSPMISIEDIFTQEELESWEEYILRLSSEEKLEYFTELKIDGLAVSIVYQNGVFLRGATRGNGRVGEDVTQNLKTIQSIPLRLKLRKKLPEHIHEQTLRQRLEKGEIEIRGEVYIDVKDFEQLNEKRLQKGEEPFANPRNLAAGSIRQLDPKLTACRPLKFMAYSLVSDMGQEDHAQEHGALSALGLRTDKTAKICKTLDEVISYRESIGKMRDSLHFHIDGIVVVVNNNSIFRKLGIAGKSYRGNRAFKFVGKQAATKIVDIITQIGRTGAVTPVALLDPIEVGGVTISRATLHNEDEIRRLGVKIGDTVVVERAGDVIPRVVQVLMDLRTGSEKMFSMPKKCPRCDSLLVREEGEAVTRCPNKQCQEQKLQSLYHFASRKAFDIDGLGPKVIDQLLDAQLVETPADFFRLTKGDLMPLERFGEKSSSNLISSIEQSKKILFSRFIYALGIRHIGEETALDLAYYFGSLNLLQKASIEELEGISDIGSTTAKSILEWFANRDNQKLLGDLLDQGVIIEYVSASKESGALKGMTFVLTGTLEMLTREEAKKQIRNLGGDAGEAVSSRTSYVVAGKNPGSKLEKAKKLGLNILNEQQFLDVLKKGGSSFGQSF</sequence>
<evidence type="ECO:0000256" key="14">
    <source>
        <dbReference type="HAMAP-Rule" id="MF_01588"/>
    </source>
</evidence>
<dbReference type="Gene3D" id="6.20.10.30">
    <property type="match status" value="1"/>
</dbReference>
<dbReference type="NCBIfam" id="NF005932">
    <property type="entry name" value="PRK07956.1"/>
    <property type="match status" value="1"/>
</dbReference>
<evidence type="ECO:0000256" key="8">
    <source>
        <dbReference type="ARBA" id="ARBA00022833"/>
    </source>
</evidence>
<keyword evidence="6 14" id="KW-0479">Metal-binding</keyword>
<evidence type="ECO:0000256" key="6">
    <source>
        <dbReference type="ARBA" id="ARBA00022723"/>
    </source>
</evidence>
<dbReference type="InterPro" id="IPR001679">
    <property type="entry name" value="DNA_ligase"/>
</dbReference>
<reference evidence="17 18" key="1">
    <citation type="journal article" date="2016" name="Nat. Commun.">
        <title>Thousands of microbial genomes shed light on interconnected biogeochemical processes in an aquifer system.</title>
        <authorList>
            <person name="Anantharaman K."/>
            <person name="Brown C.T."/>
            <person name="Hug L.A."/>
            <person name="Sharon I."/>
            <person name="Castelle C.J."/>
            <person name="Probst A.J."/>
            <person name="Thomas B.C."/>
            <person name="Singh A."/>
            <person name="Wilkins M.J."/>
            <person name="Karaoz U."/>
            <person name="Brodie E.L."/>
            <person name="Williams K.H."/>
            <person name="Hubbard S.S."/>
            <person name="Banfield J.F."/>
        </authorList>
    </citation>
    <scope>NUCLEOTIDE SEQUENCE [LARGE SCALE GENOMIC DNA]</scope>
</reference>
<dbReference type="PROSITE" id="PS01055">
    <property type="entry name" value="DNA_LIGASE_N1"/>
    <property type="match status" value="1"/>
</dbReference>
<feature type="binding site" evidence="14">
    <location>
        <position position="114"/>
    </location>
    <ligand>
        <name>NAD(+)</name>
        <dbReference type="ChEBI" id="CHEBI:57540"/>
    </ligand>
</feature>
<dbReference type="InterPro" id="IPR012340">
    <property type="entry name" value="NA-bd_OB-fold"/>
</dbReference>
<feature type="binding site" evidence="14">
    <location>
        <position position="439"/>
    </location>
    <ligand>
        <name>Zn(2+)</name>
        <dbReference type="ChEBI" id="CHEBI:29105"/>
    </ligand>
</feature>
<comment type="function">
    <text evidence="1 14">DNA ligase that catalyzes the formation of phosphodiester linkages between 5'-phosphoryl and 3'-hydroxyl groups in double-stranded DNA using NAD as a coenzyme and as the energy source for the reaction. It is essential for DNA replication and repair of damaged DNA.</text>
</comment>
<dbReference type="SUPFAM" id="SSF56091">
    <property type="entry name" value="DNA ligase/mRNA capping enzyme, catalytic domain"/>
    <property type="match status" value="1"/>
</dbReference>
<evidence type="ECO:0000256" key="11">
    <source>
        <dbReference type="ARBA" id="ARBA00023204"/>
    </source>
</evidence>
<feature type="binding site" evidence="14">
    <location>
        <position position="444"/>
    </location>
    <ligand>
        <name>Zn(2+)</name>
        <dbReference type="ChEBI" id="CHEBI:29105"/>
    </ligand>
</feature>
<dbReference type="Pfam" id="PF12826">
    <property type="entry name" value="HHH_2"/>
    <property type="match status" value="1"/>
</dbReference>
<keyword evidence="8 14" id="KW-0862">Zinc</keyword>
<feature type="binding site" evidence="14">
    <location>
        <position position="327"/>
    </location>
    <ligand>
        <name>NAD(+)</name>
        <dbReference type="ChEBI" id="CHEBI:57540"/>
    </ligand>
</feature>
<keyword evidence="11 14" id="KW-0234">DNA repair</keyword>
<dbReference type="InterPro" id="IPR041663">
    <property type="entry name" value="DisA/LigA_HHH"/>
</dbReference>
<evidence type="ECO:0000259" key="16">
    <source>
        <dbReference type="PROSITE" id="PS50172"/>
    </source>
</evidence>
<evidence type="ECO:0000256" key="15">
    <source>
        <dbReference type="RuleBase" id="RU000618"/>
    </source>
</evidence>
<comment type="catalytic activity">
    <reaction evidence="12 14 15">
        <text>NAD(+) + (deoxyribonucleotide)n-3'-hydroxyl + 5'-phospho-(deoxyribonucleotide)m = (deoxyribonucleotide)n+m + AMP + beta-nicotinamide D-nucleotide.</text>
        <dbReference type="EC" id="6.5.1.2"/>
    </reaction>
</comment>
<dbReference type="InterPro" id="IPR036420">
    <property type="entry name" value="BRCT_dom_sf"/>
</dbReference>
<comment type="similarity">
    <text evidence="13 14">Belongs to the NAD-dependent DNA ligase family. LigA subfamily.</text>
</comment>
<evidence type="ECO:0000256" key="10">
    <source>
        <dbReference type="ARBA" id="ARBA00023027"/>
    </source>
</evidence>
<organism evidence="17 18">
    <name type="scientific">Candidatus Wildermuthbacteria bacterium RIFCSPHIGHO2_02_FULL_45_25</name>
    <dbReference type="NCBI Taxonomy" id="1802450"/>
    <lineage>
        <taxon>Bacteria</taxon>
        <taxon>Candidatus Wildermuthiibacteriota</taxon>
    </lineage>
</organism>
<comment type="caution">
    <text evidence="17">The sequence shown here is derived from an EMBL/GenBank/DDBJ whole genome shotgun (WGS) entry which is preliminary data.</text>
</comment>
<dbReference type="Gene3D" id="1.10.150.20">
    <property type="entry name" value="5' to 3' exonuclease, C-terminal subdomain"/>
    <property type="match status" value="2"/>
</dbReference>
<dbReference type="SUPFAM" id="SSF50249">
    <property type="entry name" value="Nucleic acid-binding proteins"/>
    <property type="match status" value="1"/>
</dbReference>
<feature type="binding site" evidence="14">
    <location>
        <begin position="34"/>
        <end position="38"/>
    </location>
    <ligand>
        <name>NAD(+)</name>
        <dbReference type="ChEBI" id="CHEBI:57540"/>
    </ligand>
</feature>
<dbReference type="CDD" id="cd00114">
    <property type="entry name" value="LIGANc"/>
    <property type="match status" value="1"/>
</dbReference>
<feature type="domain" description="BRCT" evidence="16">
    <location>
        <begin position="602"/>
        <end position="681"/>
    </location>
</feature>
<dbReference type="PIRSF" id="PIRSF001604">
    <property type="entry name" value="LigA"/>
    <property type="match status" value="1"/>
</dbReference>
<comment type="caution">
    <text evidence="14">Lacks conserved residue(s) required for the propagation of feature annotation.</text>
</comment>
<proteinExistence type="inferred from homology"/>
<feature type="binding site" evidence="14">
    <location>
        <position position="189"/>
    </location>
    <ligand>
        <name>NAD(+)</name>
        <dbReference type="ChEBI" id="CHEBI:57540"/>
    </ligand>
</feature>
<name>A0A1G2R463_9BACT</name>
<evidence type="ECO:0000313" key="17">
    <source>
        <dbReference type="EMBL" id="OHA66881.1"/>
    </source>
</evidence>
<dbReference type="InterPro" id="IPR013839">
    <property type="entry name" value="DNAligase_adenylation"/>
</dbReference>
<dbReference type="PROSITE" id="PS50172">
    <property type="entry name" value="BRCT"/>
    <property type="match status" value="1"/>
</dbReference>
<dbReference type="SMART" id="SM00278">
    <property type="entry name" value="HhH1"/>
    <property type="match status" value="4"/>
</dbReference>
<dbReference type="Gene3D" id="3.40.50.10190">
    <property type="entry name" value="BRCT domain"/>
    <property type="match status" value="1"/>
</dbReference>
<dbReference type="EC" id="6.5.1.2" evidence="2 14"/>
<dbReference type="AlphaFoldDB" id="A0A1G2R463"/>
<dbReference type="PANTHER" id="PTHR23389">
    <property type="entry name" value="CHROMOSOME TRANSMISSION FIDELITY FACTOR 18"/>
    <property type="match status" value="1"/>
</dbReference>
<keyword evidence="10 14" id="KW-0520">NAD</keyword>
<feature type="binding site" evidence="14">
    <location>
        <position position="421"/>
    </location>
    <ligand>
        <name>Zn(2+)</name>
        <dbReference type="ChEBI" id="CHEBI:29105"/>
    </ligand>
</feature>
<dbReference type="Pfam" id="PF14520">
    <property type="entry name" value="HHH_5"/>
    <property type="match status" value="1"/>
</dbReference>
<dbReference type="InterPro" id="IPR010994">
    <property type="entry name" value="RuvA_2-like"/>
</dbReference>
<dbReference type="Gene3D" id="1.10.287.610">
    <property type="entry name" value="Helix hairpin bin"/>
    <property type="match status" value="1"/>
</dbReference>
<keyword evidence="4 14" id="KW-0436">Ligase</keyword>
<feature type="binding site" evidence="14">
    <location>
        <begin position="83"/>
        <end position="84"/>
    </location>
    <ligand>
        <name>NAD(+)</name>
        <dbReference type="ChEBI" id="CHEBI:57540"/>
    </ligand>
</feature>
<dbReference type="GO" id="GO:0006281">
    <property type="term" value="P:DNA repair"/>
    <property type="evidence" value="ECO:0007669"/>
    <property type="project" value="UniProtKB-KW"/>
</dbReference>
<dbReference type="GO" id="GO:0003911">
    <property type="term" value="F:DNA ligase (NAD+) activity"/>
    <property type="evidence" value="ECO:0007669"/>
    <property type="project" value="UniProtKB-UniRule"/>
</dbReference>
<evidence type="ECO:0000256" key="1">
    <source>
        <dbReference type="ARBA" id="ARBA00004067"/>
    </source>
</evidence>
<dbReference type="FunFam" id="2.40.50.140:FF:000012">
    <property type="entry name" value="DNA ligase"/>
    <property type="match status" value="1"/>
</dbReference>
<dbReference type="Proteomes" id="UP000178092">
    <property type="component" value="Unassembled WGS sequence"/>
</dbReference>
<keyword evidence="5 14" id="KW-0235">DNA replication</keyword>
<dbReference type="Gene3D" id="3.30.470.30">
    <property type="entry name" value="DNA ligase/mRNA capping enzyme"/>
    <property type="match status" value="1"/>
</dbReference>
<keyword evidence="9 14" id="KW-0460">Magnesium</keyword>
<evidence type="ECO:0000256" key="3">
    <source>
        <dbReference type="ARBA" id="ARBA00013308"/>
    </source>
</evidence>
<dbReference type="InterPro" id="IPR003583">
    <property type="entry name" value="Hlx-hairpin-Hlx_DNA-bd_motif"/>
</dbReference>
<evidence type="ECO:0000313" key="18">
    <source>
        <dbReference type="Proteomes" id="UP000178092"/>
    </source>
</evidence>
<keyword evidence="14" id="KW-0464">Manganese</keyword>
<dbReference type="EMBL" id="MHTV01000020">
    <property type="protein sequence ID" value="OHA66881.1"/>
    <property type="molecule type" value="Genomic_DNA"/>
</dbReference>
<dbReference type="HAMAP" id="MF_01588">
    <property type="entry name" value="DNA_ligase_A"/>
    <property type="match status" value="1"/>
</dbReference>
<evidence type="ECO:0000256" key="12">
    <source>
        <dbReference type="ARBA" id="ARBA00034005"/>
    </source>
</evidence>
<keyword evidence="7 14" id="KW-0227">DNA damage</keyword>
<evidence type="ECO:0000256" key="9">
    <source>
        <dbReference type="ARBA" id="ARBA00022842"/>
    </source>
</evidence>
<dbReference type="Pfam" id="PF03119">
    <property type="entry name" value="DNA_ligase_ZBD"/>
    <property type="match status" value="1"/>
</dbReference>
<dbReference type="GO" id="GO:0003677">
    <property type="term" value="F:DNA binding"/>
    <property type="evidence" value="ECO:0007669"/>
    <property type="project" value="InterPro"/>
</dbReference>
<dbReference type="SMART" id="SM00292">
    <property type="entry name" value="BRCT"/>
    <property type="match status" value="1"/>
</dbReference>
<dbReference type="FunFam" id="1.10.150.20:FF:000006">
    <property type="entry name" value="DNA ligase"/>
    <property type="match status" value="1"/>
</dbReference>
<dbReference type="GO" id="GO:0006260">
    <property type="term" value="P:DNA replication"/>
    <property type="evidence" value="ECO:0007669"/>
    <property type="project" value="UniProtKB-KW"/>
</dbReference>
<dbReference type="PROSITE" id="PS01056">
    <property type="entry name" value="DNA_LIGASE_N2"/>
    <property type="match status" value="1"/>
</dbReference>
<protein>
    <recommendedName>
        <fullName evidence="3 14">DNA ligase</fullName>
        <ecNumber evidence="2 14">6.5.1.2</ecNumber>
    </recommendedName>
    <alternativeName>
        <fullName evidence="14">Polydeoxyribonucleotide synthase [NAD(+)]</fullName>
    </alternativeName>
</protein>
<feature type="binding site" evidence="14">
    <location>
        <position position="424"/>
    </location>
    <ligand>
        <name>Zn(2+)</name>
        <dbReference type="ChEBI" id="CHEBI:29105"/>
    </ligand>
</feature>
<dbReference type="InterPro" id="IPR001357">
    <property type="entry name" value="BRCT_dom"/>
</dbReference>
<dbReference type="Pfam" id="PF00533">
    <property type="entry name" value="BRCT"/>
    <property type="match status" value="1"/>
</dbReference>
<dbReference type="FunFam" id="1.10.150.20:FF:000007">
    <property type="entry name" value="DNA ligase"/>
    <property type="match status" value="1"/>
</dbReference>
<dbReference type="NCBIfam" id="TIGR00575">
    <property type="entry name" value="dnlj"/>
    <property type="match status" value="1"/>
</dbReference>
<dbReference type="InterPro" id="IPR033136">
    <property type="entry name" value="DNA_ligase_CS"/>
</dbReference>
<accession>A0A1G2R463</accession>
<comment type="cofactor">
    <cofactor evidence="14">
        <name>Mg(2+)</name>
        <dbReference type="ChEBI" id="CHEBI:18420"/>
    </cofactor>
    <cofactor evidence="14">
        <name>Mn(2+)</name>
        <dbReference type="ChEBI" id="CHEBI:29035"/>
    </cofactor>
</comment>
<dbReference type="CDD" id="cd17748">
    <property type="entry name" value="BRCT_DNA_ligase_like"/>
    <property type="match status" value="1"/>
</dbReference>